<gene>
    <name evidence="7" type="ORF">CHH67_23665</name>
</gene>
<dbReference type="InterPro" id="IPR013525">
    <property type="entry name" value="ABC2_TM"/>
</dbReference>
<dbReference type="InterPro" id="IPR051784">
    <property type="entry name" value="Nod_factor_ABC_transporter"/>
</dbReference>
<evidence type="ECO:0000256" key="3">
    <source>
        <dbReference type="ARBA" id="ARBA00022989"/>
    </source>
</evidence>
<evidence type="ECO:0000256" key="1">
    <source>
        <dbReference type="ARBA" id="ARBA00004141"/>
    </source>
</evidence>
<dbReference type="InterPro" id="IPR000412">
    <property type="entry name" value="ABC_2_transport"/>
</dbReference>
<feature type="transmembrane region" description="Helical" evidence="5">
    <location>
        <begin position="21"/>
        <end position="39"/>
    </location>
</feature>
<dbReference type="Pfam" id="PF01061">
    <property type="entry name" value="ABC2_membrane"/>
    <property type="match status" value="1"/>
</dbReference>
<organism evidence="7 8">
    <name type="scientific">Paenibacillus campinasensis</name>
    <dbReference type="NCBI Taxonomy" id="66347"/>
    <lineage>
        <taxon>Bacteria</taxon>
        <taxon>Bacillati</taxon>
        <taxon>Bacillota</taxon>
        <taxon>Bacilli</taxon>
        <taxon>Bacillales</taxon>
        <taxon>Paenibacillaceae</taxon>
        <taxon>Paenibacillus</taxon>
    </lineage>
</organism>
<evidence type="ECO:0000313" key="8">
    <source>
        <dbReference type="Proteomes" id="UP000215596"/>
    </source>
</evidence>
<feature type="transmembrane region" description="Helical" evidence="5">
    <location>
        <begin position="100"/>
        <end position="127"/>
    </location>
</feature>
<evidence type="ECO:0000256" key="4">
    <source>
        <dbReference type="ARBA" id="ARBA00023136"/>
    </source>
</evidence>
<dbReference type="RefSeq" id="WP_095267839.1">
    <property type="nucleotide sequence ID" value="NZ_NPBY01000085.1"/>
</dbReference>
<dbReference type="GO" id="GO:0043190">
    <property type="term" value="C:ATP-binding cassette (ABC) transporter complex"/>
    <property type="evidence" value="ECO:0007669"/>
    <property type="project" value="InterPro"/>
</dbReference>
<dbReference type="PANTHER" id="PTHR43229:SF6">
    <property type="entry name" value="ABC-TYPE MULTIDRUG TRANSPORT SYSTEM, PERMEASE COMPONENT"/>
    <property type="match status" value="1"/>
</dbReference>
<evidence type="ECO:0000313" key="7">
    <source>
        <dbReference type="EMBL" id="PAD71980.1"/>
    </source>
</evidence>
<reference evidence="7 8" key="1">
    <citation type="submission" date="2017-07" db="EMBL/GenBank/DDBJ databases">
        <title>Isolation and whole genome analysis of endospore-forming bacteria from heroin.</title>
        <authorList>
            <person name="Kalinowski J."/>
            <person name="Ahrens B."/>
            <person name="Al-Dilaimi A."/>
            <person name="Winkler A."/>
            <person name="Wibberg D."/>
            <person name="Schleenbecker U."/>
            <person name="Ruckert C."/>
            <person name="Wolfel R."/>
            <person name="Grass G."/>
        </authorList>
    </citation>
    <scope>NUCLEOTIDE SEQUENCE [LARGE SCALE GENOMIC DNA]</scope>
    <source>
        <strain evidence="7 8">7537-G1</strain>
    </source>
</reference>
<name>A0A268EFT8_9BACL</name>
<evidence type="ECO:0000256" key="2">
    <source>
        <dbReference type="ARBA" id="ARBA00022692"/>
    </source>
</evidence>
<dbReference type="EMBL" id="NPBY01000085">
    <property type="protein sequence ID" value="PAD71980.1"/>
    <property type="molecule type" value="Genomic_DNA"/>
</dbReference>
<evidence type="ECO:0000256" key="5">
    <source>
        <dbReference type="SAM" id="Phobius"/>
    </source>
</evidence>
<accession>A0A268EFT8</accession>
<proteinExistence type="predicted"/>
<comment type="caution">
    <text evidence="7">The sequence shown here is derived from an EMBL/GenBank/DDBJ whole genome shotgun (WGS) entry which is preliminary data.</text>
</comment>
<dbReference type="OrthoDB" id="63188at2"/>
<feature type="transmembrane region" description="Helical" evidence="5">
    <location>
        <begin position="142"/>
        <end position="161"/>
    </location>
</feature>
<feature type="transmembrane region" description="Helical" evidence="5">
    <location>
        <begin position="225"/>
        <end position="242"/>
    </location>
</feature>
<dbReference type="Proteomes" id="UP000215596">
    <property type="component" value="Unassembled WGS sequence"/>
</dbReference>
<keyword evidence="3 5" id="KW-1133">Transmembrane helix</keyword>
<feature type="transmembrane region" description="Helical" evidence="5">
    <location>
        <begin position="173"/>
        <end position="195"/>
    </location>
</feature>
<sequence length="249" mass="28071">MNNWRLIRLQCRFELLRMVRNPYYIFWSLTMPIAFYVIFTRLVTGTDAMDAGIWQAHYLMSMTVFSVMGTAIMNLGIPLVQERAQGWAIYMRVTPLPGSVYFIAKMFVQTVMHLLSIIVIFTAGYLINGVSMAMWQWLSSGLWILLASAPFLAIGALIGLMKRVETASGVSNGMYLGLALTGGLWFPMEAMPSFMQAIGQWMPSYHFGSGAWAITRAEAPGWEHIVVLTGYFAVFMLLSTYIRKKQQAA</sequence>
<feature type="transmembrane region" description="Helical" evidence="5">
    <location>
        <begin position="59"/>
        <end position="80"/>
    </location>
</feature>
<dbReference type="PANTHER" id="PTHR43229">
    <property type="entry name" value="NODULATION PROTEIN J"/>
    <property type="match status" value="1"/>
</dbReference>
<dbReference type="GO" id="GO:0140359">
    <property type="term" value="F:ABC-type transporter activity"/>
    <property type="evidence" value="ECO:0007669"/>
    <property type="project" value="InterPro"/>
</dbReference>
<comment type="subcellular location">
    <subcellularLocation>
        <location evidence="1">Membrane</location>
        <topology evidence="1">Multi-pass membrane protein</topology>
    </subcellularLocation>
</comment>
<protein>
    <submittedName>
        <fullName evidence="7">ABC transporter permease</fullName>
    </submittedName>
</protein>
<evidence type="ECO:0000259" key="6">
    <source>
        <dbReference type="Pfam" id="PF01061"/>
    </source>
</evidence>
<dbReference type="PIRSF" id="PIRSF006648">
    <property type="entry name" value="DrrB"/>
    <property type="match status" value="1"/>
</dbReference>
<keyword evidence="4 5" id="KW-0472">Membrane</keyword>
<keyword evidence="2 5" id="KW-0812">Transmembrane</keyword>
<feature type="domain" description="ABC-2 type transporter transmembrane" evidence="6">
    <location>
        <begin position="11"/>
        <end position="211"/>
    </location>
</feature>
<dbReference type="AlphaFoldDB" id="A0A268EFT8"/>